<comment type="catalytic activity">
    <reaction evidence="14">
        <text>(R)-3-hydroxybutanoate + NAD(+) = acetoacetate + NADH + H(+)</text>
        <dbReference type="Rhea" id="RHEA:20521"/>
        <dbReference type="ChEBI" id="CHEBI:10983"/>
        <dbReference type="ChEBI" id="CHEBI:13705"/>
        <dbReference type="ChEBI" id="CHEBI:15378"/>
        <dbReference type="ChEBI" id="CHEBI:57540"/>
        <dbReference type="ChEBI" id="CHEBI:57945"/>
        <dbReference type="EC" id="1.1.1.30"/>
    </reaction>
</comment>
<dbReference type="GO" id="GO:0019290">
    <property type="term" value="P:siderophore biosynthetic process"/>
    <property type="evidence" value="ECO:0007669"/>
    <property type="project" value="TreeGrafter"/>
</dbReference>
<dbReference type="GO" id="GO:0016617">
    <property type="term" value="F:4-oxoproline reductase activity"/>
    <property type="evidence" value="ECO:0007669"/>
    <property type="project" value="UniProtKB-EC"/>
</dbReference>
<evidence type="ECO:0000256" key="11">
    <source>
        <dbReference type="ARBA" id="ARBA00042565"/>
    </source>
</evidence>
<dbReference type="InterPro" id="IPR002347">
    <property type="entry name" value="SDR_fam"/>
</dbReference>
<dbReference type="EC" id="1.1.1.30" evidence="7"/>
<dbReference type="GO" id="GO:0005737">
    <property type="term" value="C:cytoplasm"/>
    <property type="evidence" value="ECO:0007669"/>
    <property type="project" value="TreeGrafter"/>
</dbReference>
<protein>
    <recommendedName>
        <fullName evidence="8">Dehydrogenase/reductase SDR family member 6</fullName>
        <ecNumber evidence="6">1.1.1.104</ecNumber>
        <ecNumber evidence="7">1.1.1.30</ecNumber>
    </recommendedName>
    <alternativeName>
        <fullName evidence="12">(R)-beta-hydroxybutyrate dehydrogenase</fullName>
    </alternativeName>
    <alternativeName>
        <fullName evidence="10">3-hydroxybutyrate dehydrogenase type 2</fullName>
    </alternativeName>
    <alternativeName>
        <fullName evidence="13">4-oxo-L-proline reductase</fullName>
    </alternativeName>
    <alternativeName>
        <fullName evidence="11">Oxidoreductase UCPA</fullName>
    </alternativeName>
    <alternativeName>
        <fullName evidence="9">Short chain dehydrogenase/reductase family 15C member 1</fullName>
    </alternativeName>
</protein>
<keyword evidence="16" id="KW-1185">Reference proteome</keyword>
<evidence type="ECO:0000256" key="9">
    <source>
        <dbReference type="ARBA" id="ARBA00041727"/>
    </source>
</evidence>
<dbReference type="InterPro" id="IPR020904">
    <property type="entry name" value="Sc_DH/Rdtase_CS"/>
</dbReference>
<evidence type="ECO:0000256" key="7">
    <source>
        <dbReference type="ARBA" id="ARBA00038959"/>
    </source>
</evidence>
<dbReference type="Gene3D" id="3.40.50.720">
    <property type="entry name" value="NAD(P)-binding Rossmann-like Domain"/>
    <property type="match status" value="1"/>
</dbReference>
<dbReference type="Pfam" id="PF13561">
    <property type="entry name" value="adh_short_C2"/>
    <property type="match status" value="1"/>
</dbReference>
<dbReference type="PRINTS" id="PR00081">
    <property type="entry name" value="GDHRDH"/>
</dbReference>
<dbReference type="CDD" id="cd05368">
    <property type="entry name" value="DHRS6_like_SDR_c"/>
    <property type="match status" value="1"/>
</dbReference>
<proteinExistence type="inferred from homology"/>
<evidence type="ECO:0000256" key="1">
    <source>
        <dbReference type="ARBA" id="ARBA00004924"/>
    </source>
</evidence>
<evidence type="ECO:0000256" key="12">
    <source>
        <dbReference type="ARBA" id="ARBA00043083"/>
    </source>
</evidence>
<keyword evidence="3" id="KW-0560">Oxidoreductase</keyword>
<evidence type="ECO:0000313" key="15">
    <source>
        <dbReference type="EMBL" id="KAK7107521.1"/>
    </source>
</evidence>
<dbReference type="AlphaFoldDB" id="A0AAN9GGR9"/>
<evidence type="ECO:0000256" key="13">
    <source>
        <dbReference type="ARBA" id="ARBA00043199"/>
    </source>
</evidence>
<evidence type="ECO:0000256" key="3">
    <source>
        <dbReference type="ARBA" id="ARBA00023002"/>
    </source>
</evidence>
<evidence type="ECO:0000256" key="2">
    <source>
        <dbReference type="ARBA" id="ARBA00006484"/>
    </source>
</evidence>
<gene>
    <name evidence="15" type="ORF">V1264_015430</name>
</gene>
<evidence type="ECO:0000313" key="16">
    <source>
        <dbReference type="Proteomes" id="UP001374579"/>
    </source>
</evidence>
<comment type="pathway">
    <text evidence="5">Amino-acid metabolism.</text>
</comment>
<name>A0AAN9GGR9_9CAEN</name>
<dbReference type="SUPFAM" id="SSF51735">
    <property type="entry name" value="NAD(P)-binding Rossmann-fold domains"/>
    <property type="match status" value="1"/>
</dbReference>
<evidence type="ECO:0000256" key="4">
    <source>
        <dbReference type="ARBA" id="ARBA00023027"/>
    </source>
</evidence>
<dbReference type="PROSITE" id="PS00061">
    <property type="entry name" value="ADH_SHORT"/>
    <property type="match status" value="1"/>
</dbReference>
<dbReference type="FunFam" id="3.40.50.720:FF:000084">
    <property type="entry name" value="Short-chain dehydrogenase reductase"/>
    <property type="match status" value="1"/>
</dbReference>
<dbReference type="PRINTS" id="PR00080">
    <property type="entry name" value="SDRFAMILY"/>
</dbReference>
<dbReference type="EMBL" id="JBAMIC010000004">
    <property type="protein sequence ID" value="KAK7107521.1"/>
    <property type="molecule type" value="Genomic_DNA"/>
</dbReference>
<keyword evidence="4" id="KW-0520">NAD</keyword>
<dbReference type="InterPro" id="IPR036291">
    <property type="entry name" value="NAD(P)-bd_dom_sf"/>
</dbReference>
<dbReference type="GO" id="GO:0003858">
    <property type="term" value="F:3-hydroxybutyrate dehydrogenase activity"/>
    <property type="evidence" value="ECO:0007669"/>
    <property type="project" value="UniProtKB-EC"/>
</dbReference>
<reference evidence="15 16" key="1">
    <citation type="submission" date="2024-02" db="EMBL/GenBank/DDBJ databases">
        <title>Chromosome-scale genome assembly of the rough periwinkle Littorina saxatilis.</title>
        <authorList>
            <person name="De Jode A."/>
            <person name="Faria R."/>
            <person name="Formenti G."/>
            <person name="Sims Y."/>
            <person name="Smith T.P."/>
            <person name="Tracey A."/>
            <person name="Wood J.M.D."/>
            <person name="Zagrodzka Z.B."/>
            <person name="Johannesson K."/>
            <person name="Butlin R.K."/>
            <person name="Leder E.H."/>
        </authorList>
    </citation>
    <scope>NUCLEOTIDE SEQUENCE [LARGE SCALE GENOMIC DNA]</scope>
    <source>
        <strain evidence="15">Snail1</strain>
        <tissue evidence="15">Muscle</tissue>
    </source>
</reference>
<dbReference type="Proteomes" id="UP001374579">
    <property type="component" value="Unassembled WGS sequence"/>
</dbReference>
<dbReference type="PANTHER" id="PTHR43477">
    <property type="entry name" value="DIHYDROANTICAPSIN 7-DEHYDROGENASE"/>
    <property type="match status" value="1"/>
</dbReference>
<evidence type="ECO:0000256" key="6">
    <source>
        <dbReference type="ARBA" id="ARBA00038956"/>
    </source>
</evidence>
<sequence>MGRLDGKVLVLSAAAQGIGRAAALMAAKEGAKVIATDVNAEKLKELEGTPGIETRVLDVLNTDAVNAFVASLGKVDIVFNCAGFVADGTILDTDEKTWDFSFDLNVKSMYRMCRAFIPKMIEQGTGGSIINMSSVASSIKGAPSRSVYGATKAAVIGLTKSMAVDFVEHKIRFNCICPGTVDTPSLRERINALPNPEQAMQDFIGRQKLGRLATADEMAYLIVYLGSNESAFVTGQEFVIDGGWSL</sequence>
<evidence type="ECO:0000256" key="14">
    <source>
        <dbReference type="ARBA" id="ARBA00049550"/>
    </source>
</evidence>
<evidence type="ECO:0000256" key="5">
    <source>
        <dbReference type="ARBA" id="ARBA00034698"/>
    </source>
</evidence>
<dbReference type="EC" id="1.1.1.104" evidence="6"/>
<dbReference type="InterPro" id="IPR051122">
    <property type="entry name" value="SDR_DHRS6-like"/>
</dbReference>
<comment type="similarity">
    <text evidence="2">Belongs to the short-chain dehydrogenases/reductases (SDR) family.</text>
</comment>
<comment type="caution">
    <text evidence="15">The sequence shown here is derived from an EMBL/GenBank/DDBJ whole genome shotgun (WGS) entry which is preliminary data.</text>
</comment>
<accession>A0AAN9GGR9</accession>
<dbReference type="PANTHER" id="PTHR43477:SF4">
    <property type="entry name" value="DEHYDROGENASE_REDUCTASE SDR FAMILY MEMBER 6"/>
    <property type="match status" value="1"/>
</dbReference>
<comment type="pathway">
    <text evidence="1">Siderophore biosynthesis.</text>
</comment>
<organism evidence="15 16">
    <name type="scientific">Littorina saxatilis</name>
    <dbReference type="NCBI Taxonomy" id="31220"/>
    <lineage>
        <taxon>Eukaryota</taxon>
        <taxon>Metazoa</taxon>
        <taxon>Spiralia</taxon>
        <taxon>Lophotrochozoa</taxon>
        <taxon>Mollusca</taxon>
        <taxon>Gastropoda</taxon>
        <taxon>Caenogastropoda</taxon>
        <taxon>Littorinimorpha</taxon>
        <taxon>Littorinoidea</taxon>
        <taxon>Littorinidae</taxon>
        <taxon>Littorina</taxon>
    </lineage>
</organism>
<evidence type="ECO:0000256" key="8">
    <source>
        <dbReference type="ARBA" id="ARBA00039194"/>
    </source>
</evidence>
<evidence type="ECO:0000256" key="10">
    <source>
        <dbReference type="ARBA" id="ARBA00042309"/>
    </source>
</evidence>